<dbReference type="GO" id="GO:0030313">
    <property type="term" value="C:cell envelope"/>
    <property type="evidence" value="ECO:0007669"/>
    <property type="project" value="UniProtKB-SubCell"/>
</dbReference>
<comment type="subcellular location">
    <subcellularLocation>
        <location evidence="1">Cell envelope</location>
    </subcellularLocation>
</comment>
<name>A0A2S5A8P9_9SPHI</name>
<dbReference type="PROSITE" id="PS51352">
    <property type="entry name" value="THIOREDOXIN_2"/>
    <property type="match status" value="1"/>
</dbReference>
<organism evidence="6 7">
    <name type="scientific">Solitalea longa</name>
    <dbReference type="NCBI Taxonomy" id="2079460"/>
    <lineage>
        <taxon>Bacteria</taxon>
        <taxon>Pseudomonadati</taxon>
        <taxon>Bacteroidota</taxon>
        <taxon>Sphingobacteriia</taxon>
        <taxon>Sphingobacteriales</taxon>
        <taxon>Sphingobacteriaceae</taxon>
        <taxon>Solitalea</taxon>
    </lineage>
</organism>
<evidence type="ECO:0000313" key="6">
    <source>
        <dbReference type="EMBL" id="POY38970.1"/>
    </source>
</evidence>
<evidence type="ECO:0000256" key="2">
    <source>
        <dbReference type="ARBA" id="ARBA00022748"/>
    </source>
</evidence>
<accession>A0A2S5A8P9</accession>
<evidence type="ECO:0000256" key="1">
    <source>
        <dbReference type="ARBA" id="ARBA00004196"/>
    </source>
</evidence>
<dbReference type="Gene3D" id="3.40.30.10">
    <property type="entry name" value="Glutaredoxin"/>
    <property type="match status" value="1"/>
</dbReference>
<dbReference type="EMBL" id="PQVF01000001">
    <property type="protein sequence ID" value="POY38970.1"/>
    <property type="molecule type" value="Genomic_DNA"/>
</dbReference>
<dbReference type="PROSITE" id="PS51257">
    <property type="entry name" value="PROKAR_LIPOPROTEIN"/>
    <property type="match status" value="1"/>
</dbReference>
<evidence type="ECO:0000256" key="4">
    <source>
        <dbReference type="ARBA" id="ARBA00023284"/>
    </source>
</evidence>
<dbReference type="GO" id="GO:0017004">
    <property type="term" value="P:cytochrome complex assembly"/>
    <property type="evidence" value="ECO:0007669"/>
    <property type="project" value="UniProtKB-KW"/>
</dbReference>
<dbReference type="Proteomes" id="UP000236893">
    <property type="component" value="Unassembled WGS sequence"/>
</dbReference>
<proteinExistence type="predicted"/>
<dbReference type="PANTHER" id="PTHR42852">
    <property type="entry name" value="THIOL:DISULFIDE INTERCHANGE PROTEIN DSBE"/>
    <property type="match status" value="1"/>
</dbReference>
<dbReference type="GO" id="GO:0016209">
    <property type="term" value="F:antioxidant activity"/>
    <property type="evidence" value="ECO:0007669"/>
    <property type="project" value="InterPro"/>
</dbReference>
<evidence type="ECO:0000256" key="3">
    <source>
        <dbReference type="ARBA" id="ARBA00023157"/>
    </source>
</evidence>
<keyword evidence="3" id="KW-1015">Disulfide bond</keyword>
<dbReference type="RefSeq" id="WP_103787072.1">
    <property type="nucleotide sequence ID" value="NZ_PQVF01000001.1"/>
</dbReference>
<dbReference type="AlphaFoldDB" id="A0A2S5A8P9"/>
<keyword evidence="2" id="KW-0201">Cytochrome c-type biogenesis</keyword>
<keyword evidence="4" id="KW-0676">Redox-active center</keyword>
<dbReference type="InterPro" id="IPR013766">
    <property type="entry name" value="Thioredoxin_domain"/>
</dbReference>
<dbReference type="SUPFAM" id="SSF52833">
    <property type="entry name" value="Thioredoxin-like"/>
    <property type="match status" value="1"/>
</dbReference>
<dbReference type="PANTHER" id="PTHR42852:SF6">
    <property type="entry name" value="THIOL:DISULFIDE INTERCHANGE PROTEIN DSBE"/>
    <property type="match status" value="1"/>
</dbReference>
<dbReference type="Pfam" id="PF00578">
    <property type="entry name" value="AhpC-TSA"/>
    <property type="match status" value="1"/>
</dbReference>
<keyword evidence="7" id="KW-1185">Reference proteome</keyword>
<dbReference type="InterPro" id="IPR000866">
    <property type="entry name" value="AhpC/TSA"/>
</dbReference>
<dbReference type="InterPro" id="IPR036249">
    <property type="entry name" value="Thioredoxin-like_sf"/>
</dbReference>
<dbReference type="OrthoDB" id="750178at2"/>
<evidence type="ECO:0000313" key="7">
    <source>
        <dbReference type="Proteomes" id="UP000236893"/>
    </source>
</evidence>
<evidence type="ECO:0000259" key="5">
    <source>
        <dbReference type="PROSITE" id="PS51352"/>
    </source>
</evidence>
<dbReference type="Pfam" id="PF14289">
    <property type="entry name" value="DUF4369"/>
    <property type="match status" value="1"/>
</dbReference>
<comment type="caution">
    <text evidence="6">The sequence shown here is derived from an EMBL/GenBank/DDBJ whole genome shotgun (WGS) entry which is preliminary data.</text>
</comment>
<dbReference type="InterPro" id="IPR050553">
    <property type="entry name" value="Thioredoxin_ResA/DsbE_sf"/>
</dbReference>
<dbReference type="InterPro" id="IPR025380">
    <property type="entry name" value="DUF4369"/>
</dbReference>
<sequence length="343" mass="38171">MTRSVIVLSGLFAAVIAGCSQPKKGDTVTITGTVSGDAKVIYLENYANRVFHVIDSSKVGNGTFQFTLNVPVPEYYGLSVDTSALAALSGQRHPDTGTLPFFIEKGDRITVEFDTLNNFKNSTITGSAATDLYRGLRKDSTIKIQDFIKEHPASIVSAFALFRHYTGQLSIDEIQKNIALLDTSLTKTQYVQQLNRLVNTAQVGTKAIDFTLPDVNGKPISLSEKIGKNYVLLEFWASWCPVCRKENPNLVKNYLKYKDKGFDVFAVSLDKNKEAWQKAIKDFGLKWTQVSDLKLWNDTAIQLYGFRGTPSNVLIDPQGNIIARNLFGDRLSKKLEEVLPEKI</sequence>
<protein>
    <submittedName>
        <fullName evidence="6">Alkyl hydroperoxide reductase</fullName>
    </submittedName>
</protein>
<dbReference type="CDD" id="cd02966">
    <property type="entry name" value="TlpA_like_family"/>
    <property type="match status" value="1"/>
</dbReference>
<reference evidence="6 7" key="1">
    <citation type="submission" date="2018-01" db="EMBL/GenBank/DDBJ databases">
        <authorList>
            <person name="Gaut B.S."/>
            <person name="Morton B.R."/>
            <person name="Clegg M.T."/>
            <person name="Duvall M.R."/>
        </authorList>
    </citation>
    <scope>NUCLEOTIDE SEQUENCE [LARGE SCALE GENOMIC DNA]</scope>
    <source>
        <strain evidence="6 7">HR-AV</strain>
    </source>
</reference>
<gene>
    <name evidence="6" type="ORF">C3K47_00255</name>
</gene>
<dbReference type="GO" id="GO:0016491">
    <property type="term" value="F:oxidoreductase activity"/>
    <property type="evidence" value="ECO:0007669"/>
    <property type="project" value="InterPro"/>
</dbReference>
<feature type="domain" description="Thioredoxin" evidence="5">
    <location>
        <begin position="201"/>
        <end position="343"/>
    </location>
</feature>